<evidence type="ECO:0000313" key="2">
    <source>
        <dbReference type="Proteomes" id="UP000507222"/>
    </source>
</evidence>
<proteinExistence type="predicted"/>
<reference evidence="1 2" key="1">
    <citation type="submission" date="2020-05" db="EMBL/GenBank/DDBJ databases">
        <authorList>
            <person name="Campoy J."/>
            <person name="Schneeberger K."/>
            <person name="Spophaly S."/>
        </authorList>
    </citation>
    <scope>NUCLEOTIDE SEQUENCE [LARGE SCALE GENOMIC DNA]</scope>
    <source>
        <strain evidence="1">PruArmRojPasFocal</strain>
    </source>
</reference>
<gene>
    <name evidence="1" type="ORF">CURHAP_LOCUS35529</name>
</gene>
<organism evidence="1 2">
    <name type="scientific">Prunus armeniaca</name>
    <name type="common">Apricot</name>
    <name type="synonym">Armeniaca vulgaris</name>
    <dbReference type="NCBI Taxonomy" id="36596"/>
    <lineage>
        <taxon>Eukaryota</taxon>
        <taxon>Viridiplantae</taxon>
        <taxon>Streptophyta</taxon>
        <taxon>Embryophyta</taxon>
        <taxon>Tracheophyta</taxon>
        <taxon>Spermatophyta</taxon>
        <taxon>Magnoliopsida</taxon>
        <taxon>eudicotyledons</taxon>
        <taxon>Gunneridae</taxon>
        <taxon>Pentapetalae</taxon>
        <taxon>rosids</taxon>
        <taxon>fabids</taxon>
        <taxon>Rosales</taxon>
        <taxon>Rosaceae</taxon>
        <taxon>Amygdaloideae</taxon>
        <taxon>Amygdaleae</taxon>
        <taxon>Prunus</taxon>
    </lineage>
</organism>
<protein>
    <submittedName>
        <fullName evidence="1">Uncharacterized protein</fullName>
    </submittedName>
</protein>
<sequence>MATGQMMRHGWTSGNTGAILEPALDNWNDVLELWEMNGMRDKVFSDERGIGEVWGDRGIGGHSPKSGVGRVGLWR</sequence>
<dbReference type="Proteomes" id="UP000507222">
    <property type="component" value="Unassembled WGS sequence"/>
</dbReference>
<dbReference type="AlphaFoldDB" id="A0A6J5V4B0"/>
<evidence type="ECO:0000313" key="1">
    <source>
        <dbReference type="EMBL" id="CAB4282215.1"/>
    </source>
</evidence>
<accession>A0A6J5V4B0</accession>
<name>A0A6J5V4B0_PRUAR</name>
<dbReference type="EMBL" id="CAEKDK010000006">
    <property type="protein sequence ID" value="CAB4282215.1"/>
    <property type="molecule type" value="Genomic_DNA"/>
</dbReference>